<dbReference type="Proteomes" id="UP001286313">
    <property type="component" value="Unassembled WGS sequence"/>
</dbReference>
<protein>
    <submittedName>
        <fullName evidence="3">Uncharacterized protein</fullName>
    </submittedName>
</protein>
<dbReference type="EMBL" id="JAWQEG010006454">
    <property type="protein sequence ID" value="KAK3854770.1"/>
    <property type="molecule type" value="Genomic_DNA"/>
</dbReference>
<sequence>MARRRPTHNLHSIFLGIVFVCLSTVTLLDLSLLKFSGGDGGGGVGPPRVSTGRTIYLVTNTWARPSQMANMVQLAQTLCSLCLIFTGSSQRRPTQRTRCFFSTCSPLSFVLLISGRRRANFAWTTQFGEEDIVARLGVKEQDLELMAQQCTKRLDEEQYDDTNLRLLQQYLWRPPDPASLTTTTTTTATPSSSSSFNNTNISEEDDYYDSSSLANSTDYYYDDDDDGQNYEY</sequence>
<keyword evidence="2" id="KW-0472">Membrane</keyword>
<evidence type="ECO:0000256" key="2">
    <source>
        <dbReference type="SAM" id="Phobius"/>
    </source>
</evidence>
<reference evidence="3" key="1">
    <citation type="submission" date="2023-10" db="EMBL/GenBank/DDBJ databases">
        <title>Genome assemblies of two species of porcelain crab, Petrolisthes cinctipes and Petrolisthes manimaculis (Anomura: Porcellanidae).</title>
        <authorList>
            <person name="Angst P."/>
        </authorList>
    </citation>
    <scope>NUCLEOTIDE SEQUENCE</scope>
    <source>
        <strain evidence="3">PB745_01</strain>
        <tissue evidence="3">Gill</tissue>
    </source>
</reference>
<feature type="region of interest" description="Disordered" evidence="1">
    <location>
        <begin position="177"/>
        <end position="232"/>
    </location>
</feature>
<feature type="transmembrane region" description="Helical" evidence="2">
    <location>
        <begin position="12"/>
        <end position="33"/>
    </location>
</feature>
<comment type="caution">
    <text evidence="3">The sequence shown here is derived from an EMBL/GenBank/DDBJ whole genome shotgun (WGS) entry which is preliminary data.</text>
</comment>
<evidence type="ECO:0000313" key="4">
    <source>
        <dbReference type="Proteomes" id="UP001286313"/>
    </source>
</evidence>
<feature type="compositionally biased region" description="Low complexity" evidence="1">
    <location>
        <begin position="179"/>
        <end position="201"/>
    </location>
</feature>
<feature type="compositionally biased region" description="Acidic residues" evidence="1">
    <location>
        <begin position="220"/>
        <end position="232"/>
    </location>
</feature>
<name>A0AAE1BTP8_PETCI</name>
<evidence type="ECO:0000313" key="3">
    <source>
        <dbReference type="EMBL" id="KAK3854770.1"/>
    </source>
</evidence>
<gene>
    <name evidence="3" type="ORF">Pcinc_038769</name>
</gene>
<organism evidence="3 4">
    <name type="scientific">Petrolisthes cinctipes</name>
    <name type="common">Flat porcelain crab</name>
    <dbReference type="NCBI Taxonomy" id="88211"/>
    <lineage>
        <taxon>Eukaryota</taxon>
        <taxon>Metazoa</taxon>
        <taxon>Ecdysozoa</taxon>
        <taxon>Arthropoda</taxon>
        <taxon>Crustacea</taxon>
        <taxon>Multicrustacea</taxon>
        <taxon>Malacostraca</taxon>
        <taxon>Eumalacostraca</taxon>
        <taxon>Eucarida</taxon>
        <taxon>Decapoda</taxon>
        <taxon>Pleocyemata</taxon>
        <taxon>Anomura</taxon>
        <taxon>Galatheoidea</taxon>
        <taxon>Porcellanidae</taxon>
        <taxon>Petrolisthes</taxon>
    </lineage>
</organism>
<keyword evidence="2" id="KW-0812">Transmembrane</keyword>
<dbReference type="AlphaFoldDB" id="A0AAE1BTP8"/>
<keyword evidence="2" id="KW-1133">Transmembrane helix</keyword>
<accession>A0AAE1BTP8</accession>
<evidence type="ECO:0000256" key="1">
    <source>
        <dbReference type="SAM" id="MobiDB-lite"/>
    </source>
</evidence>
<keyword evidence="4" id="KW-1185">Reference proteome</keyword>
<proteinExistence type="predicted"/>